<keyword evidence="3" id="KW-1185">Reference proteome</keyword>
<dbReference type="Pfam" id="PF13883">
    <property type="entry name" value="CREG_beta-barrel"/>
    <property type="match status" value="1"/>
</dbReference>
<evidence type="ECO:0000313" key="2">
    <source>
        <dbReference type="EMBL" id="NDY90861.1"/>
    </source>
</evidence>
<comment type="caution">
    <text evidence="2">The sequence shown here is derived from an EMBL/GenBank/DDBJ whole genome shotgun (WGS) entry which is preliminary data.</text>
</comment>
<reference evidence="2 3" key="1">
    <citation type="submission" date="2020-02" db="EMBL/GenBank/DDBJ databases">
        <title>Ideonella bacterium strain TBM-1.</title>
        <authorList>
            <person name="Chen W.-M."/>
        </authorList>
    </citation>
    <scope>NUCLEOTIDE SEQUENCE [LARGE SCALE GENOMIC DNA]</scope>
    <source>
        <strain evidence="2 3">TBM-1</strain>
    </source>
</reference>
<dbReference type="PANTHER" id="PTHR13343:SF17">
    <property type="entry name" value="CELLULAR REPRESSOR OF E1A-STIMULATED GENES, ISOFORM A"/>
    <property type="match status" value="1"/>
</dbReference>
<evidence type="ECO:0000313" key="3">
    <source>
        <dbReference type="Proteomes" id="UP000484255"/>
    </source>
</evidence>
<dbReference type="AlphaFoldDB" id="A0A7C9THY1"/>
<sequence length="174" mass="17996">MDNAVTLPLRQLLARQPVAALATLHQGAPASSMVPFAWRPASGELLLHVSRLATHTADMLAQPAVSLLVQGLPDMADTPLALPRAAFSGQARPLAPGSEEAEAAQADYLARLPDAAPLFNFGDFGLFAVQVRSVRLVAGFGRAHSLTTAQWQAVAATAPLGLGGNLATDLSTGV</sequence>
<organism evidence="2 3">
    <name type="scientific">Ideonella livida</name>
    <dbReference type="NCBI Taxonomy" id="2707176"/>
    <lineage>
        <taxon>Bacteria</taxon>
        <taxon>Pseudomonadati</taxon>
        <taxon>Pseudomonadota</taxon>
        <taxon>Betaproteobacteria</taxon>
        <taxon>Burkholderiales</taxon>
        <taxon>Sphaerotilaceae</taxon>
        <taxon>Ideonella</taxon>
    </lineage>
</organism>
<dbReference type="InterPro" id="IPR055343">
    <property type="entry name" value="CREG_beta-barrel"/>
</dbReference>
<dbReference type="SUPFAM" id="SSF50475">
    <property type="entry name" value="FMN-binding split barrel"/>
    <property type="match status" value="1"/>
</dbReference>
<dbReference type="PANTHER" id="PTHR13343">
    <property type="entry name" value="CREG1 PROTEIN"/>
    <property type="match status" value="1"/>
</dbReference>
<dbReference type="EMBL" id="JAAGOH010000006">
    <property type="protein sequence ID" value="NDY90861.1"/>
    <property type="molecule type" value="Genomic_DNA"/>
</dbReference>
<dbReference type="InterPro" id="IPR012349">
    <property type="entry name" value="Split_barrel_FMN-bd"/>
</dbReference>
<dbReference type="RefSeq" id="WP_163456725.1">
    <property type="nucleotide sequence ID" value="NZ_JAAGOH010000006.1"/>
</dbReference>
<gene>
    <name evidence="2" type="ORF">G3A44_06595</name>
</gene>
<name>A0A7C9THY1_9BURK</name>
<proteinExistence type="predicted"/>
<accession>A0A7C9THY1</accession>
<feature type="domain" description="CREG-like beta-barrel" evidence="1">
    <location>
        <begin position="10"/>
        <end position="151"/>
    </location>
</feature>
<protein>
    <recommendedName>
        <fullName evidence="1">CREG-like beta-barrel domain-containing protein</fullName>
    </recommendedName>
</protein>
<evidence type="ECO:0000259" key="1">
    <source>
        <dbReference type="Pfam" id="PF13883"/>
    </source>
</evidence>
<dbReference type="Proteomes" id="UP000484255">
    <property type="component" value="Unassembled WGS sequence"/>
</dbReference>
<dbReference type="Gene3D" id="2.30.110.10">
    <property type="entry name" value="Electron Transport, Fmn-binding Protein, Chain A"/>
    <property type="match status" value="1"/>
</dbReference>
<dbReference type="GO" id="GO:0005737">
    <property type="term" value="C:cytoplasm"/>
    <property type="evidence" value="ECO:0007669"/>
    <property type="project" value="UniProtKB-ARBA"/>
</dbReference>